<dbReference type="InterPro" id="IPR039426">
    <property type="entry name" value="TonB-dep_rcpt-like"/>
</dbReference>
<evidence type="ECO:0008006" key="4">
    <source>
        <dbReference type="Google" id="ProtNLM"/>
    </source>
</evidence>
<dbReference type="EMBL" id="LSFM01000003">
    <property type="protein sequence ID" value="OBY66138.1"/>
    <property type="molecule type" value="Genomic_DNA"/>
</dbReference>
<name>A0A1B8U2P3_9FLAO</name>
<dbReference type="RefSeq" id="WP_065317850.1">
    <property type="nucleotide sequence ID" value="NZ_CP017477.1"/>
</dbReference>
<keyword evidence="1" id="KW-0813">Transport</keyword>
<keyword evidence="1" id="KW-1134">Transmembrane beta strand</keyword>
<protein>
    <recommendedName>
        <fullName evidence="4">TonB-dependent receptor plug domain-containing protein</fullName>
    </recommendedName>
</protein>
<sequence>MKKLLVASIIMIFTISSIQAQKEEEKKDVKEELFVKLKEGAKPIIYVDGKIFDFPMELIDQSKIASVFIVKGKDAITKYKAPDGVVLITTKGLGSTPISDLDLSYKRDIGTKNDPKIIVDGKVVDKATLDNLKPETIDKMEVLKGKKAIESYNAPNGVIIITLKKG</sequence>
<dbReference type="SUPFAM" id="SSF56935">
    <property type="entry name" value="Porins"/>
    <property type="match status" value="1"/>
</dbReference>
<keyword evidence="1" id="KW-0998">Cell outer membrane</keyword>
<dbReference type="GO" id="GO:0009279">
    <property type="term" value="C:cell outer membrane"/>
    <property type="evidence" value="ECO:0007669"/>
    <property type="project" value="UniProtKB-SubCell"/>
</dbReference>
<dbReference type="STRING" id="1774273.LPB03_08205"/>
<keyword evidence="3" id="KW-1185">Reference proteome</keyword>
<comment type="caution">
    <text evidence="2">The sequence shown here is derived from an EMBL/GenBank/DDBJ whole genome shotgun (WGS) entry which is preliminary data.</text>
</comment>
<comment type="subcellular location">
    <subcellularLocation>
        <location evidence="1">Cell outer membrane</location>
        <topology evidence="1">Multi-pass membrane protein</topology>
    </subcellularLocation>
</comment>
<keyword evidence="1" id="KW-0472">Membrane</keyword>
<dbReference type="Proteomes" id="UP000092584">
    <property type="component" value="Unassembled WGS sequence"/>
</dbReference>
<organism evidence="2 3">
    <name type="scientific">Polaribacter vadi</name>
    <dbReference type="NCBI Taxonomy" id="1774273"/>
    <lineage>
        <taxon>Bacteria</taxon>
        <taxon>Pseudomonadati</taxon>
        <taxon>Bacteroidota</taxon>
        <taxon>Flavobacteriia</taxon>
        <taxon>Flavobacteriales</taxon>
        <taxon>Flavobacteriaceae</taxon>
    </lineage>
</organism>
<proteinExistence type="inferred from homology"/>
<dbReference type="PROSITE" id="PS52016">
    <property type="entry name" value="TONB_DEPENDENT_REC_3"/>
    <property type="match status" value="1"/>
</dbReference>
<gene>
    <name evidence="2" type="ORF">LPB3_01590</name>
</gene>
<dbReference type="OrthoDB" id="1202202at2"/>
<dbReference type="KEGG" id="pob:LPB03_08205"/>
<evidence type="ECO:0000313" key="2">
    <source>
        <dbReference type="EMBL" id="OBY66138.1"/>
    </source>
</evidence>
<comment type="similarity">
    <text evidence="1">Belongs to the TonB-dependent receptor family.</text>
</comment>
<reference evidence="3" key="1">
    <citation type="submission" date="2016-02" db="EMBL/GenBank/DDBJ databases">
        <authorList>
            <person name="Shin S.-K."/>
            <person name="Yi H."/>
            <person name="Kim E."/>
        </authorList>
    </citation>
    <scope>NUCLEOTIDE SEQUENCE [LARGE SCALE GENOMIC DNA]</scope>
    <source>
        <strain evidence="3">LPB0003</strain>
    </source>
</reference>
<keyword evidence="1" id="KW-0812">Transmembrane</keyword>
<accession>A0A1B8U2P3</accession>
<dbReference type="AlphaFoldDB" id="A0A1B8U2P3"/>
<evidence type="ECO:0000256" key="1">
    <source>
        <dbReference type="PROSITE-ProRule" id="PRU01360"/>
    </source>
</evidence>
<evidence type="ECO:0000313" key="3">
    <source>
        <dbReference type="Proteomes" id="UP000092584"/>
    </source>
</evidence>
<dbReference type="InterPro" id="IPR037066">
    <property type="entry name" value="Plug_dom_sf"/>
</dbReference>
<dbReference type="Gene3D" id="2.170.130.10">
    <property type="entry name" value="TonB-dependent receptor, plug domain"/>
    <property type="match status" value="1"/>
</dbReference>